<proteinExistence type="predicted"/>
<reference evidence="1 2" key="1">
    <citation type="journal article" date="2018" name="Sci. Rep.">
        <title>Genomic signatures of local adaptation to the degree of environmental predictability in rotifers.</title>
        <authorList>
            <person name="Franch-Gras L."/>
            <person name="Hahn C."/>
            <person name="Garcia-Roger E.M."/>
            <person name="Carmona M.J."/>
            <person name="Serra M."/>
            <person name="Gomez A."/>
        </authorList>
    </citation>
    <scope>NUCLEOTIDE SEQUENCE [LARGE SCALE GENOMIC DNA]</scope>
    <source>
        <strain evidence="1">HYR1</strain>
    </source>
</reference>
<evidence type="ECO:0008006" key="3">
    <source>
        <dbReference type="Google" id="ProtNLM"/>
    </source>
</evidence>
<sequence>MLNVKKIVIREKKKYHRQNTLYITEPREGYKGQLRRLIVRCCNPRYNFFSNRAINIWNCLPNNVINSPTVNSLKNYMQID</sequence>
<comment type="caution">
    <text evidence="1">The sequence shown here is derived from an EMBL/GenBank/DDBJ whole genome shotgun (WGS) entry which is preliminary data.</text>
</comment>
<organism evidence="1 2">
    <name type="scientific">Brachionus plicatilis</name>
    <name type="common">Marine rotifer</name>
    <name type="synonym">Brachionus muelleri</name>
    <dbReference type="NCBI Taxonomy" id="10195"/>
    <lineage>
        <taxon>Eukaryota</taxon>
        <taxon>Metazoa</taxon>
        <taxon>Spiralia</taxon>
        <taxon>Gnathifera</taxon>
        <taxon>Rotifera</taxon>
        <taxon>Eurotatoria</taxon>
        <taxon>Monogononta</taxon>
        <taxon>Pseudotrocha</taxon>
        <taxon>Ploima</taxon>
        <taxon>Brachionidae</taxon>
        <taxon>Brachionus</taxon>
    </lineage>
</organism>
<gene>
    <name evidence="1" type="ORF">BpHYR1_005236</name>
</gene>
<dbReference type="EMBL" id="REGN01001771">
    <property type="protein sequence ID" value="RNA32670.1"/>
    <property type="molecule type" value="Genomic_DNA"/>
</dbReference>
<protein>
    <recommendedName>
        <fullName evidence="3">RNA-directed DNA polymerase from mobile element jockey-like</fullName>
    </recommendedName>
</protein>
<evidence type="ECO:0000313" key="2">
    <source>
        <dbReference type="Proteomes" id="UP000276133"/>
    </source>
</evidence>
<evidence type="ECO:0000313" key="1">
    <source>
        <dbReference type="EMBL" id="RNA32670.1"/>
    </source>
</evidence>
<dbReference type="AlphaFoldDB" id="A0A3M7SAS3"/>
<dbReference type="Proteomes" id="UP000276133">
    <property type="component" value="Unassembled WGS sequence"/>
</dbReference>
<dbReference type="OrthoDB" id="426210at2759"/>
<keyword evidence="2" id="KW-1185">Reference proteome</keyword>
<accession>A0A3M7SAS3</accession>
<name>A0A3M7SAS3_BRAPC</name>